<proteinExistence type="predicted"/>
<sequence length="42" mass="5248">KELRQVQEMFDEHMGRDDLRRRRARSVAPGPDPRRVRWWDEN</sequence>
<evidence type="ECO:0000313" key="2">
    <source>
        <dbReference type="Proteomes" id="UP000887561"/>
    </source>
</evidence>
<feature type="region of interest" description="Disordered" evidence="1">
    <location>
        <begin position="1"/>
        <end position="42"/>
    </location>
</feature>
<keyword evidence="2" id="KW-1185">Reference proteome</keyword>
<dbReference type="AlphaFoldDB" id="A0A915MJD5"/>
<evidence type="ECO:0000313" key="3">
    <source>
        <dbReference type="WBParaSite" id="scaffold43576_cov200.g24155"/>
    </source>
</evidence>
<dbReference type="WBParaSite" id="scaffold43576_cov200.g24155">
    <property type="protein sequence ID" value="scaffold43576_cov200.g24155"/>
    <property type="gene ID" value="scaffold43576_cov200.g24155"/>
</dbReference>
<dbReference type="Proteomes" id="UP000887561">
    <property type="component" value="Unplaced"/>
</dbReference>
<accession>A0A915MJD5</accession>
<protein>
    <submittedName>
        <fullName evidence="3">Uncharacterized protein</fullName>
    </submittedName>
</protein>
<feature type="compositionally biased region" description="Basic and acidic residues" evidence="1">
    <location>
        <begin position="32"/>
        <end position="42"/>
    </location>
</feature>
<evidence type="ECO:0000256" key="1">
    <source>
        <dbReference type="SAM" id="MobiDB-lite"/>
    </source>
</evidence>
<name>A0A915MJD5_MELJA</name>
<reference evidence="3" key="1">
    <citation type="submission" date="2022-11" db="UniProtKB">
        <authorList>
            <consortium name="WormBaseParasite"/>
        </authorList>
    </citation>
    <scope>IDENTIFICATION</scope>
</reference>
<feature type="compositionally biased region" description="Basic and acidic residues" evidence="1">
    <location>
        <begin position="1"/>
        <end position="20"/>
    </location>
</feature>
<organism evidence="2 3">
    <name type="scientific">Meloidogyne javanica</name>
    <name type="common">Root-knot nematode worm</name>
    <dbReference type="NCBI Taxonomy" id="6303"/>
    <lineage>
        <taxon>Eukaryota</taxon>
        <taxon>Metazoa</taxon>
        <taxon>Ecdysozoa</taxon>
        <taxon>Nematoda</taxon>
        <taxon>Chromadorea</taxon>
        <taxon>Rhabditida</taxon>
        <taxon>Tylenchina</taxon>
        <taxon>Tylenchomorpha</taxon>
        <taxon>Tylenchoidea</taxon>
        <taxon>Meloidogynidae</taxon>
        <taxon>Meloidogyninae</taxon>
        <taxon>Meloidogyne</taxon>
        <taxon>Meloidogyne incognita group</taxon>
    </lineage>
</organism>